<organism evidence="5 6">
    <name type="scientific">Pseudonocardia humida</name>
    <dbReference type="NCBI Taxonomy" id="2800819"/>
    <lineage>
        <taxon>Bacteria</taxon>
        <taxon>Bacillati</taxon>
        <taxon>Actinomycetota</taxon>
        <taxon>Actinomycetes</taxon>
        <taxon>Pseudonocardiales</taxon>
        <taxon>Pseudonocardiaceae</taxon>
        <taxon>Pseudonocardia</taxon>
    </lineage>
</organism>
<dbReference type="Proteomes" id="UP001165283">
    <property type="component" value="Unassembled WGS sequence"/>
</dbReference>
<reference evidence="5" key="1">
    <citation type="submission" date="2021-04" db="EMBL/GenBank/DDBJ databases">
        <title>Pseudonocardia sp. nov., isolated from sandy soil of mangrove forest.</title>
        <authorList>
            <person name="Zan Z."/>
            <person name="Huang R."/>
            <person name="Liu W."/>
        </authorList>
    </citation>
    <scope>NUCLEOTIDE SEQUENCE</scope>
    <source>
        <strain evidence="5">S2-4</strain>
    </source>
</reference>
<protein>
    <submittedName>
        <fullName evidence="5">Helix-turn-helix domain-containing protein</fullName>
    </submittedName>
</protein>
<dbReference type="InterPro" id="IPR009057">
    <property type="entry name" value="Homeodomain-like_sf"/>
</dbReference>
<evidence type="ECO:0000259" key="4">
    <source>
        <dbReference type="PROSITE" id="PS01124"/>
    </source>
</evidence>
<keyword evidence="2" id="KW-0238">DNA-binding</keyword>
<dbReference type="Gene3D" id="1.10.10.60">
    <property type="entry name" value="Homeodomain-like"/>
    <property type="match status" value="1"/>
</dbReference>
<evidence type="ECO:0000313" key="6">
    <source>
        <dbReference type="Proteomes" id="UP001165283"/>
    </source>
</evidence>
<keyword evidence="3" id="KW-0804">Transcription</keyword>
<dbReference type="SMART" id="SM00342">
    <property type="entry name" value="HTH_ARAC"/>
    <property type="match status" value="1"/>
</dbReference>
<dbReference type="Gene3D" id="3.40.50.880">
    <property type="match status" value="1"/>
</dbReference>
<sequence>MRRVALVVHEHTMLFELAIAAEVFGVDRADLSPSGRWYDLTVCTPDGAPSPWLPDVPTADLSALRDTDTVVVPSTSDPDAAPDPALLAALVAAHDRGARVVSLCTGAFLLAAAGLLDGREAATHWQHADQLAARHPRVRVRDDVLYVVDGRVLTSAGKTAALDLCVHLVRADHGDAAANGLVRRLVGPGPRTGGQVQFIARPHTPDGLATALERVRARLDRPFSVADLAREAGLSSRQLARRMRAEVGTGPLSWLLQQRLALARELLEDTDASVEQIAARCGLGTATTLRRHFRRSVGTSPTAYRAAVDRARPAARGH</sequence>
<dbReference type="Pfam" id="PF01965">
    <property type="entry name" value="DJ-1_PfpI"/>
    <property type="match status" value="1"/>
</dbReference>
<dbReference type="PROSITE" id="PS00041">
    <property type="entry name" value="HTH_ARAC_FAMILY_1"/>
    <property type="match status" value="1"/>
</dbReference>
<dbReference type="InterPro" id="IPR052158">
    <property type="entry name" value="INH-QAR"/>
</dbReference>
<accession>A0ABT0ZUZ9</accession>
<dbReference type="SUPFAM" id="SSF46689">
    <property type="entry name" value="Homeodomain-like"/>
    <property type="match status" value="2"/>
</dbReference>
<evidence type="ECO:0000313" key="5">
    <source>
        <dbReference type="EMBL" id="MCO1654557.1"/>
    </source>
</evidence>
<evidence type="ECO:0000256" key="1">
    <source>
        <dbReference type="ARBA" id="ARBA00023015"/>
    </source>
</evidence>
<name>A0ABT0ZUZ9_9PSEU</name>
<dbReference type="SUPFAM" id="SSF52317">
    <property type="entry name" value="Class I glutamine amidotransferase-like"/>
    <property type="match status" value="1"/>
</dbReference>
<dbReference type="PANTHER" id="PTHR43130">
    <property type="entry name" value="ARAC-FAMILY TRANSCRIPTIONAL REGULATOR"/>
    <property type="match status" value="1"/>
</dbReference>
<dbReference type="RefSeq" id="WP_252436175.1">
    <property type="nucleotide sequence ID" value="NZ_JAGSOV010000011.1"/>
</dbReference>
<gene>
    <name evidence="5" type="ORF">KDL28_05755</name>
</gene>
<dbReference type="EMBL" id="JAGSOV010000011">
    <property type="protein sequence ID" value="MCO1654557.1"/>
    <property type="molecule type" value="Genomic_DNA"/>
</dbReference>
<dbReference type="InterPro" id="IPR002818">
    <property type="entry name" value="DJ-1/PfpI"/>
</dbReference>
<keyword evidence="1" id="KW-0805">Transcription regulation</keyword>
<dbReference type="Pfam" id="PF12833">
    <property type="entry name" value="HTH_18"/>
    <property type="match status" value="1"/>
</dbReference>
<dbReference type="InterPro" id="IPR018062">
    <property type="entry name" value="HTH_AraC-typ_CS"/>
</dbReference>
<dbReference type="PANTHER" id="PTHR43130:SF3">
    <property type="entry name" value="HTH-TYPE TRANSCRIPTIONAL REGULATOR RV1931C"/>
    <property type="match status" value="1"/>
</dbReference>
<evidence type="ECO:0000256" key="3">
    <source>
        <dbReference type="ARBA" id="ARBA00023163"/>
    </source>
</evidence>
<feature type="domain" description="HTH araC/xylS-type" evidence="4">
    <location>
        <begin position="209"/>
        <end position="307"/>
    </location>
</feature>
<comment type="caution">
    <text evidence="5">The sequence shown here is derived from an EMBL/GenBank/DDBJ whole genome shotgun (WGS) entry which is preliminary data.</text>
</comment>
<dbReference type="InterPro" id="IPR018060">
    <property type="entry name" value="HTH_AraC"/>
</dbReference>
<dbReference type="PROSITE" id="PS01124">
    <property type="entry name" value="HTH_ARAC_FAMILY_2"/>
    <property type="match status" value="1"/>
</dbReference>
<dbReference type="InterPro" id="IPR029062">
    <property type="entry name" value="Class_I_gatase-like"/>
</dbReference>
<keyword evidence="6" id="KW-1185">Reference proteome</keyword>
<proteinExistence type="predicted"/>
<evidence type="ECO:0000256" key="2">
    <source>
        <dbReference type="ARBA" id="ARBA00023125"/>
    </source>
</evidence>